<accession>A0A8C1WJQ5</accession>
<dbReference type="SMART" id="SM00799">
    <property type="entry name" value="DENN"/>
    <property type="match status" value="1"/>
</dbReference>
<evidence type="ECO:0000259" key="2">
    <source>
        <dbReference type="PROSITE" id="PS50211"/>
    </source>
</evidence>
<evidence type="ECO:0000313" key="4">
    <source>
        <dbReference type="Proteomes" id="UP000694700"/>
    </source>
</evidence>
<keyword evidence="1" id="KW-0344">Guanine-nucleotide releasing factor</keyword>
<name>A0A8C1WJQ5_CYPCA</name>
<dbReference type="Proteomes" id="UP000694700">
    <property type="component" value="Unplaced"/>
</dbReference>
<protein>
    <submittedName>
        <fullName evidence="3">DENN/MADD domain containing 2C</fullName>
    </submittedName>
</protein>
<dbReference type="InterPro" id="IPR051942">
    <property type="entry name" value="DENN_domain_containing_2"/>
</dbReference>
<evidence type="ECO:0000256" key="1">
    <source>
        <dbReference type="ARBA" id="ARBA00022658"/>
    </source>
</evidence>
<dbReference type="InterPro" id="IPR001194">
    <property type="entry name" value="cDENN_dom"/>
</dbReference>
<dbReference type="AlphaFoldDB" id="A0A8C1WJQ5"/>
<dbReference type="PANTHER" id="PTHR15288">
    <property type="entry name" value="DENN DOMAIN-CONTAINING PROTEIN 2"/>
    <property type="match status" value="1"/>
</dbReference>
<sequence length="410" mass="46443">LQEQRLFQQFVVVSLRKASPGNTYIPEITQQFPTKSSRLTREAEDRLRAIPKFCFPDCHDWRPSSDHTSETFSFVLTGEDGSRLFGYCRKILPSGKGKRLPEVHCIISRLGCFNLFSKILEEVERRREISPALVHPFMHSVMEAPFPAPGRTITVKSFLPGSGNEVLTLCRPVDSRLEHVDFESLLQCLSVTRLLQVFASLLLERRVIFIADKLSVLSRCAHSALALLYPFTWQHTFVPVLPASMLDICCSPTPFVMGALSPSLPEVLDMPIEEVSHFQGAYLSPLIFLIKDVLYHTLVSEAFVWFFVELVGHYSLYMSDTGPGGTRELQRDAFGKSHPSRGVRQFLQLFMDTQMFAGFIHDRELRKGGVKGLFEMRAAEYLDSYPEPEPSGVNKFFKGLGKSFSSFPFI</sequence>
<dbReference type="InterPro" id="IPR005112">
    <property type="entry name" value="dDENN_dom"/>
</dbReference>
<feature type="domain" description="UDENN" evidence="2">
    <location>
        <begin position="9"/>
        <end position="370"/>
    </location>
</feature>
<dbReference type="PANTHER" id="PTHR15288:SF6">
    <property type="entry name" value="DENN DOMAIN-CONTAINING PROTEIN 2C"/>
    <property type="match status" value="1"/>
</dbReference>
<dbReference type="SMART" id="SM00801">
    <property type="entry name" value="dDENN"/>
    <property type="match status" value="1"/>
</dbReference>
<dbReference type="PROSITE" id="PS50211">
    <property type="entry name" value="DENN"/>
    <property type="match status" value="1"/>
</dbReference>
<evidence type="ECO:0000313" key="3">
    <source>
        <dbReference type="Ensembl" id="ENSCCRP00015067313.1"/>
    </source>
</evidence>
<proteinExistence type="predicted"/>
<dbReference type="SMART" id="SM00800">
    <property type="entry name" value="uDENN"/>
    <property type="match status" value="1"/>
</dbReference>
<dbReference type="GO" id="GO:0005085">
    <property type="term" value="F:guanyl-nucleotide exchange factor activity"/>
    <property type="evidence" value="ECO:0007669"/>
    <property type="project" value="UniProtKB-KW"/>
</dbReference>
<dbReference type="Pfam" id="PF02141">
    <property type="entry name" value="DENN"/>
    <property type="match status" value="1"/>
</dbReference>
<dbReference type="Gene3D" id="3.40.50.11500">
    <property type="match status" value="1"/>
</dbReference>
<reference evidence="3" key="1">
    <citation type="submission" date="2025-08" db="UniProtKB">
        <authorList>
            <consortium name="Ensembl"/>
        </authorList>
    </citation>
    <scope>IDENTIFICATION</scope>
</reference>
<dbReference type="Pfam" id="PF03456">
    <property type="entry name" value="uDENN"/>
    <property type="match status" value="1"/>
</dbReference>
<dbReference type="InterPro" id="IPR005113">
    <property type="entry name" value="uDENN_dom"/>
</dbReference>
<dbReference type="Gene3D" id="3.30.450.200">
    <property type="match status" value="1"/>
</dbReference>
<dbReference type="InterPro" id="IPR043153">
    <property type="entry name" value="DENN_C"/>
</dbReference>
<dbReference type="FunFam" id="3.40.50.11500:FF:000004">
    <property type="entry name" value="DENN domain-containing protein 2C isoform X1"/>
    <property type="match status" value="1"/>
</dbReference>
<dbReference type="InterPro" id="IPR037516">
    <property type="entry name" value="Tripartite_DENN"/>
</dbReference>
<dbReference type="Pfam" id="PF03455">
    <property type="entry name" value="dDENN"/>
    <property type="match status" value="1"/>
</dbReference>
<organism evidence="3 4">
    <name type="scientific">Cyprinus carpio</name>
    <name type="common">Common carp</name>
    <dbReference type="NCBI Taxonomy" id="7962"/>
    <lineage>
        <taxon>Eukaryota</taxon>
        <taxon>Metazoa</taxon>
        <taxon>Chordata</taxon>
        <taxon>Craniata</taxon>
        <taxon>Vertebrata</taxon>
        <taxon>Euteleostomi</taxon>
        <taxon>Actinopterygii</taxon>
        <taxon>Neopterygii</taxon>
        <taxon>Teleostei</taxon>
        <taxon>Ostariophysi</taxon>
        <taxon>Cypriniformes</taxon>
        <taxon>Cyprinidae</taxon>
        <taxon>Cyprininae</taxon>
        <taxon>Cyprinus</taxon>
    </lineage>
</organism>
<dbReference type="Ensembl" id="ENSCCRT00015069501.1">
    <property type="protein sequence ID" value="ENSCCRP00015067313.1"/>
    <property type="gene ID" value="ENSCCRG00015027388.1"/>
</dbReference>